<evidence type="ECO:0000313" key="7">
    <source>
        <dbReference type="EMBL" id="CAB80130.1"/>
    </source>
</evidence>
<name>O49492_ARATH</name>
<dbReference type="PANTHER" id="PTHR48047:SF45">
    <property type="entry name" value="SCOPOLETIN GLUCOSYLTRANSFERASE-LIKE"/>
    <property type="match status" value="1"/>
</dbReference>
<dbReference type="Pfam" id="PF00201">
    <property type="entry name" value="UDPGT"/>
    <property type="match status" value="1"/>
</dbReference>
<keyword evidence="3 4" id="KW-0808">Transferase</keyword>
<dbReference type="InterPro" id="IPR002213">
    <property type="entry name" value="UDP_glucos_trans"/>
</dbReference>
<dbReference type="InterPro" id="IPR035595">
    <property type="entry name" value="UDP_glycos_trans_CS"/>
</dbReference>
<reference evidence="6" key="4">
    <citation type="submission" date="2000-03" db="EMBL/GenBank/DDBJ databases">
        <authorList>
            <person name="EU Arabidopsis sequencing project"/>
        </authorList>
    </citation>
    <scope>NUCLEOTIDE SEQUENCE</scope>
</reference>
<gene>
    <name evidence="6" type="ordered locus">At4g34130</name>
</gene>
<dbReference type="CDD" id="cd03784">
    <property type="entry name" value="GT1_Gtf-like"/>
    <property type="match status" value="1"/>
</dbReference>
<evidence type="ECO:0000256" key="5">
    <source>
        <dbReference type="RuleBase" id="RU362057"/>
    </source>
</evidence>
<dbReference type="ExpressionAtlas" id="O49492">
    <property type="expression patterns" value="baseline and differential"/>
</dbReference>
<reference key="2">
    <citation type="journal article" date="1999" name="Nature">
        <title>Sequence and analysis of chromosome 4 of the plant Arabidopsis thaliana.</title>
        <authorList>
            <consortium name="EU"/>
            <consortium name="CSHL and WU Arabidopsis Sequencing Project"/>
            <person name="Mayer K."/>
            <person name="Schuller C."/>
            <person name="Wambutt R."/>
            <person name="Murphy G."/>
            <person name="Volckaert G."/>
            <person name="Pohl T."/>
            <person name="Dusterhoft A."/>
            <person name="Stiekema W."/>
            <person name="Entian K.D."/>
            <person name="Terryn N."/>
            <person name="Harris B."/>
            <person name="Ansorge W."/>
            <person name="Brandt P."/>
            <person name="Grivell L."/>
            <person name="Rieger M."/>
            <person name="Weichselgartner M."/>
            <person name="de Simone V."/>
            <person name="Obermaier B."/>
            <person name="Mache R."/>
            <person name="Muller M."/>
            <person name="Kreis M."/>
            <person name="Delseny M."/>
            <person name="Puigdomenech P."/>
            <person name="Watson M."/>
            <person name="Schmidtheini T."/>
            <person name="Reichert B."/>
            <person name="Portatelle D."/>
            <person name="Perez-Alonso M."/>
            <person name="Boutry M."/>
            <person name="Bancroft I."/>
            <person name="Vos P."/>
            <person name="Hoheisel J."/>
            <person name="Zimmermann W."/>
            <person name="Wedler H."/>
            <person name="Ridley P."/>
            <person name="Langham S.A."/>
            <person name="McCullagh B."/>
            <person name="Bilham L."/>
            <person name="Robben J."/>
            <person name="Van der Schueren J."/>
            <person name="Grymonprez B."/>
            <person name="Chuang Y.J."/>
            <person name="Vandenbussche F."/>
            <person name="Braeken M."/>
            <person name="Weltjens I."/>
            <person name="Voet M."/>
            <person name="Bastiaens I."/>
            <person name="Aert R."/>
            <person name="Defoor E."/>
            <person name="Weitzenegger T."/>
            <person name="Bothe G."/>
            <person name="Ramsperger U."/>
            <person name="Hilbert H."/>
            <person name="Braun M."/>
            <person name="Holzer E."/>
            <person name="Brandt A."/>
            <person name="Peters S."/>
            <person name="van Staveren M."/>
            <person name="Dirske W."/>
            <person name="Mooijman P."/>
            <person name="Klein Lankhorst R."/>
            <person name="Rose M."/>
            <person name="Hauf J."/>
            <person name="Kotter P."/>
            <person name="Berneiser S."/>
            <person name="Hempel S."/>
            <person name="Feldpausch M."/>
            <person name="Lamberth S."/>
            <person name="Van den Daele H."/>
            <person name="De Keyser A."/>
            <person name="Buysshaert C."/>
            <person name="Gielen J."/>
            <person name="Villarroel R."/>
            <person name="De Clercq R."/>
            <person name="Van Montagu M."/>
            <person name="Rogers J."/>
            <person name="Cronin A."/>
            <person name="Quail M."/>
            <person name="Bray-Allen S."/>
            <person name="Clark L."/>
            <person name="Doggett J."/>
            <person name="Hall S."/>
            <person name="Kay M."/>
            <person name="Lennard N."/>
            <person name="McLay K."/>
            <person name="Mayes R."/>
            <person name="Pettett A."/>
            <person name="Rajandream M.A."/>
            <person name="Lyne M."/>
            <person name="Benes V."/>
            <person name="Rechmann S."/>
            <person name="Borkova D."/>
            <person name="Blocker H."/>
            <person name="Scharfe M."/>
            <person name="Grimm M."/>
            <person name="Lohnert T.H."/>
            <person name="Dose S."/>
            <person name="de Haan M."/>
            <person name="Maarse A."/>
            <person name="Schafer M."/>
            <person name="Muller-Auer S."/>
            <person name="Gabel C."/>
            <person name="Fuchs M."/>
            <person name="Fartmann B."/>
            <person name="Granderath K."/>
            <person name="Dauner D."/>
            <person name="Herzl A."/>
            <person name="Neumann S."/>
            <person name="Argiriou A."/>
            <person name="Vitale D."/>
            <person name="Liguori R."/>
            <person name="Piravandi E."/>
            <person name="Massenet O."/>
            <person name="Quigley F."/>
            <person name="Clabauld G."/>
            <person name="Mundlein A."/>
            <person name="Felber R."/>
            <person name="Schnabl S."/>
            <person name="Hiller R."/>
            <person name="Schmidt W."/>
            <person name="Lecharny A."/>
            <person name="Aubourg S."/>
            <person name="Chefdor F."/>
            <person name="Cooke R."/>
            <person name="Berger C."/>
            <person name="Montfort A."/>
            <person name="Casacuberta E."/>
            <person name="Gibbons T."/>
            <person name="Weber N."/>
            <person name="Vandenbol M."/>
            <person name="Bargues M."/>
            <person name="Terol J."/>
            <person name="Torres A."/>
            <person name="Perez-Perez A."/>
            <person name="Purnelle B."/>
            <person name="Bent E."/>
            <person name="Johnson S."/>
            <person name="Tacon D."/>
            <person name="Jesse T."/>
            <person name="Heijnen L."/>
            <person name="Schwarz S."/>
            <person name="Scholler P."/>
            <person name="Heber S."/>
            <person name="Francs P."/>
            <person name="Bielke C."/>
            <person name="Frishman D."/>
            <person name="Haase D."/>
            <person name="Lemcke K."/>
            <person name="Mewes H.W."/>
            <person name="Stocker S."/>
            <person name="Zaccaria P."/>
            <person name="Bevan M."/>
            <person name="Wilson R.K."/>
            <person name="de la Bastide M."/>
            <person name="Habermann K."/>
            <person name="Parnell L."/>
            <person name="Dedhia N."/>
            <person name="Gnoj L."/>
            <person name="Schutz K."/>
            <person name="Huang E."/>
            <person name="Spiegel L."/>
            <person name="Sehkon M."/>
            <person name="Murray J."/>
            <person name="Sheet P."/>
            <person name="Cordes M."/>
            <person name="Abu-Threideh J."/>
            <person name="Stoneking T."/>
            <person name="Kalicki J."/>
            <person name="Graves T."/>
            <person name="Harmon G."/>
            <person name="Edwards J."/>
            <person name="Latreille P."/>
            <person name="Courtney L."/>
            <person name="Cloud J."/>
            <person name="Abbott A."/>
            <person name="Scott K."/>
            <person name="Johnson D."/>
            <person name="Minx P."/>
            <person name="Bentley D."/>
            <person name="Fulton B."/>
            <person name="Miller N."/>
            <person name="Greco T."/>
            <person name="Kemp K."/>
            <person name="Kramer J."/>
            <person name="Fulton L."/>
            <person name="Mardis E."/>
            <person name="Dante M."/>
            <person name="Pepin K."/>
            <person name="Hillier L."/>
            <person name="Nelson J."/>
            <person name="Spieth J."/>
            <person name="Ryan E."/>
            <person name="Andrews S."/>
            <person name="Geisel C."/>
            <person name="Layman D."/>
            <person name="Du H."/>
            <person name="Ali J."/>
            <person name="Berghoff A."/>
            <person name="Jones K."/>
            <person name="Drone K."/>
            <person name="Cotton M."/>
            <person name="Joshu C."/>
            <person name="Antonoiu B."/>
            <person name="Zidanic M."/>
            <person name="Strong C."/>
            <person name="Sun H."/>
            <person name="Lamar B."/>
            <person name="Yordan C."/>
            <person name="Ma P."/>
            <person name="Zhong J."/>
            <person name="Preston R."/>
            <person name="Vil D."/>
            <person name="Shekher M."/>
            <person name="Matero A."/>
            <person name="Shah R."/>
            <person name="Swaby I.K."/>
            <person name="O'Shaughnessy A."/>
            <person name="Rodriguez M."/>
            <person name="Hoffmann J."/>
            <person name="Till S."/>
            <person name="Granat S."/>
            <person name="Shohdy N."/>
            <person name="Hasegawa A."/>
            <person name="Hameed A."/>
            <person name="Lodhi M."/>
            <person name="Johnson A."/>
            <person name="Chen E."/>
            <person name="Marra M."/>
            <person name="Martienssen R."/>
            <person name="McCombie W.R."/>
        </authorList>
    </citation>
    <scope>NUCLEOTIDE SEQUENCE [LARGE SCALE GENOMIC DNA]</scope>
    <source>
        <strain>cv. Columbia</strain>
    </source>
</reference>
<sequence length="478" mass="53550">MGTPVEVSKLHFLLFPFMAHGHMIPTLDMAKLFATKGAKSTILTTPLNAKLFFEKPIKNLNPGLEIDIQIFNFPCVELGLPEGCENVDFFTSNNNDDKNEMIVKFFFSTRFFKDQLEKLLGTTRPDCLIADMFFPWATEAAGKFNVPRLVFHGTGYFSLCAGYCIGVHKPQKRVASSSEPFVIPELPGNIVITEEQIIDGDGESDMGKFMTEVRESEVKSSGVVLNSFYELEHDYADFYKSCVQKRAWHIGPLSVYNRGFEEKAERGKKANIDEAECLKWLDSKKPNSVIYVSFGSVAFFKNEQLFEIAAGLEASGTSFIWVVRKTKEKEEWLPEGFEERVKGKGMIIRGWAPQVLILDHQATCGFVTHCGWNSLLEGVAAGLPMVTWPVAAEQFYNEKLVTQVLRTGVSVGAKKNVRTTGDFISREKVVKAVREVLVGEEADERRERAKKLAEMAKAAVEGGSSFNDLNSFIEEFTS</sequence>
<dbReference type="FunFam" id="3.40.50.2000:FF:000071">
    <property type="entry name" value="Glycosyltransferase"/>
    <property type="match status" value="1"/>
</dbReference>
<dbReference type="PIR" id="T05423">
    <property type="entry name" value="T05423"/>
</dbReference>
<evidence type="ECO:0000256" key="3">
    <source>
        <dbReference type="ARBA" id="ARBA00022679"/>
    </source>
</evidence>
<dbReference type="PROSITE" id="PS00375">
    <property type="entry name" value="UDPGT"/>
    <property type="match status" value="1"/>
</dbReference>
<protein>
    <recommendedName>
        <fullName evidence="5">Glycosyltransferase</fullName>
        <ecNumber evidence="5">2.4.1.-</ecNumber>
    </recommendedName>
</protein>
<dbReference type="CAZy" id="GT1">
    <property type="family name" value="Glycosyltransferase Family 1"/>
</dbReference>
<dbReference type="FunFam" id="3.40.50.2000:FF:000047">
    <property type="entry name" value="Glycosyltransferase"/>
    <property type="match status" value="1"/>
</dbReference>
<accession>O49492</accession>
<dbReference type="AlphaFoldDB" id="O49492"/>
<proteinExistence type="inferred from homology"/>
<evidence type="ECO:0000256" key="1">
    <source>
        <dbReference type="ARBA" id="ARBA00009995"/>
    </source>
</evidence>
<reference evidence="7" key="3">
    <citation type="submission" date="2000-03" db="EMBL/GenBank/DDBJ databases">
        <authorList>
            <person name="Weichselgartner M."/>
            <person name="Fartmann B."/>
            <person name="Granderath K."/>
            <person name="Dauner D."/>
            <person name="Herzl A."/>
            <person name="Neumann S."/>
            <person name="Mewes H.W."/>
            <person name="Lemcke K."/>
            <person name="Mayer K.F.X."/>
        </authorList>
    </citation>
    <scope>NUCLEOTIDE SEQUENCE</scope>
</reference>
<evidence type="ECO:0000256" key="2">
    <source>
        <dbReference type="ARBA" id="ARBA00022676"/>
    </source>
</evidence>
<dbReference type="GO" id="GO:0035251">
    <property type="term" value="F:UDP-glucosyltransferase activity"/>
    <property type="evidence" value="ECO:0007669"/>
    <property type="project" value="UniProtKB-ARBA"/>
</dbReference>
<dbReference type="EMBL" id="AL161584">
    <property type="protein sequence ID" value="CAB80130.1"/>
    <property type="molecule type" value="Genomic_DNA"/>
</dbReference>
<dbReference type="EC" id="2.4.1.-" evidence="5"/>
<organism evidence="6">
    <name type="scientific">Arabidopsis thaliana</name>
    <name type="common">Mouse-ear cress</name>
    <dbReference type="NCBI Taxonomy" id="3702"/>
    <lineage>
        <taxon>Eukaryota</taxon>
        <taxon>Viridiplantae</taxon>
        <taxon>Streptophyta</taxon>
        <taxon>Embryophyta</taxon>
        <taxon>Tracheophyta</taxon>
        <taxon>Spermatophyta</taxon>
        <taxon>Magnoliopsida</taxon>
        <taxon>eudicotyledons</taxon>
        <taxon>Gunneridae</taxon>
        <taxon>Pentapetalae</taxon>
        <taxon>rosids</taxon>
        <taxon>malvids</taxon>
        <taxon>Brassicales</taxon>
        <taxon>Brassicaceae</taxon>
        <taxon>Camelineae</taxon>
        <taxon>Arabidopsis</taxon>
    </lineage>
</organism>
<comment type="similarity">
    <text evidence="1 4">Belongs to the UDP-glycosyltransferase family.</text>
</comment>
<evidence type="ECO:0000256" key="4">
    <source>
        <dbReference type="RuleBase" id="RU003718"/>
    </source>
</evidence>
<dbReference type="Gene3D" id="3.40.50.2000">
    <property type="entry name" value="Glycogen Phosphorylase B"/>
    <property type="match status" value="2"/>
</dbReference>
<dbReference type="EMBL" id="AL021961">
    <property type="protein sequence ID" value="CAA17559.1"/>
    <property type="molecule type" value="Genomic_DNA"/>
</dbReference>
<evidence type="ECO:0000313" key="6">
    <source>
        <dbReference type="EMBL" id="CAA17559.1"/>
    </source>
</evidence>
<keyword evidence="2 4" id="KW-0328">Glycosyltransferase</keyword>
<dbReference type="SUPFAM" id="SSF53756">
    <property type="entry name" value="UDP-Glycosyltransferase/glycogen phosphorylase"/>
    <property type="match status" value="1"/>
</dbReference>
<dbReference type="PANTHER" id="PTHR48047">
    <property type="entry name" value="GLYCOSYLTRANSFERASE"/>
    <property type="match status" value="1"/>
</dbReference>
<reference evidence="6" key="1">
    <citation type="submission" date="1998-02" db="EMBL/GenBank/DDBJ databases">
        <authorList>
            <person name="Bevan M."/>
            <person name="Weichselgartner M."/>
            <person name="Fartmann B."/>
            <person name="Granderath K."/>
            <person name="Dauner D."/>
            <person name="Herzl A."/>
            <person name="Neumann S."/>
            <person name="Jesse T."/>
            <person name="Heijnen L."/>
            <person name="Vos P."/>
            <person name="Mewes H.W."/>
            <person name="Lemcke K."/>
            <person name="Mayer K.F.X."/>
        </authorList>
    </citation>
    <scope>NUCLEOTIDE SEQUENCE</scope>
</reference>